<proteinExistence type="predicted"/>
<sequence length="165" mass="18588">MGCFPCFDSRVEEKLNPQNDSDGPKEVHPAIPSNFSRLSYGADRLKTRSNVGSRKESSGLKDMPDVQIAAQTFTFRELAAATNNFRASDYPREYDGACLQMRLSYSPCAHIFLFLVQWTDCHLAGILGFLRILIYKAYEDGKTSMSVHEGKATIKEFYSAFLQHS</sequence>
<accession>A0ABM4WTK7</accession>
<evidence type="ECO:0000313" key="2">
    <source>
        <dbReference type="RefSeq" id="XP_071935125.1"/>
    </source>
</evidence>
<evidence type="ECO:0000313" key="1">
    <source>
        <dbReference type="Proteomes" id="UP001652660"/>
    </source>
</evidence>
<dbReference type="RefSeq" id="XP_071935126.1">
    <property type="nucleotide sequence ID" value="XM_072079025.1"/>
</dbReference>
<gene>
    <name evidence="2 3" type="primary">LOC113731011</name>
</gene>
<keyword evidence="1" id="KW-1185">Reference proteome</keyword>
<dbReference type="Proteomes" id="UP001652660">
    <property type="component" value="Chromosome 2e"/>
</dbReference>
<organism evidence="1 2">
    <name type="scientific">Coffea arabica</name>
    <name type="common">Arabian coffee</name>
    <dbReference type="NCBI Taxonomy" id="13443"/>
    <lineage>
        <taxon>Eukaryota</taxon>
        <taxon>Viridiplantae</taxon>
        <taxon>Streptophyta</taxon>
        <taxon>Embryophyta</taxon>
        <taxon>Tracheophyta</taxon>
        <taxon>Spermatophyta</taxon>
        <taxon>Magnoliopsida</taxon>
        <taxon>eudicotyledons</taxon>
        <taxon>Gunneridae</taxon>
        <taxon>Pentapetalae</taxon>
        <taxon>asterids</taxon>
        <taxon>lamiids</taxon>
        <taxon>Gentianales</taxon>
        <taxon>Rubiaceae</taxon>
        <taxon>Ixoroideae</taxon>
        <taxon>Gardenieae complex</taxon>
        <taxon>Bertiereae - Coffeeae clade</taxon>
        <taxon>Coffeeae</taxon>
        <taxon>Coffea</taxon>
    </lineage>
</organism>
<name>A0ABM4WTK7_COFAR</name>
<reference evidence="2 3" key="1">
    <citation type="submission" date="2025-05" db="UniProtKB">
        <authorList>
            <consortium name="RefSeq"/>
        </authorList>
    </citation>
    <scope>IDENTIFICATION</scope>
    <source>
        <tissue evidence="2 3">Leaves</tissue>
    </source>
</reference>
<dbReference type="GeneID" id="113731011"/>
<evidence type="ECO:0000313" key="3">
    <source>
        <dbReference type="RefSeq" id="XP_071935126.1"/>
    </source>
</evidence>
<protein>
    <submittedName>
        <fullName evidence="2 3">Serine/threonine-protein kinase PBS1-like isoform X2</fullName>
    </submittedName>
</protein>
<dbReference type="RefSeq" id="XP_071935125.1">
    <property type="nucleotide sequence ID" value="XM_072079024.1"/>
</dbReference>